<protein>
    <submittedName>
        <fullName evidence="3">Thioredoxin</fullName>
    </submittedName>
</protein>
<dbReference type="Pfam" id="PF00085">
    <property type="entry name" value="Thioredoxin"/>
    <property type="match status" value="1"/>
</dbReference>
<dbReference type="AlphaFoldDB" id="A0A3L6L1Q0"/>
<dbReference type="EMBL" id="QSBY01000009">
    <property type="protein sequence ID" value="RHW70533.1"/>
    <property type="molecule type" value="Genomic_DNA"/>
</dbReference>
<evidence type="ECO:0000256" key="1">
    <source>
        <dbReference type="SAM" id="Coils"/>
    </source>
</evidence>
<evidence type="ECO:0000259" key="2">
    <source>
        <dbReference type="Pfam" id="PF00085"/>
    </source>
</evidence>
<gene>
    <name evidence="3" type="ORF">DPX39_090072900</name>
</gene>
<keyword evidence="1" id="KW-0175">Coiled coil</keyword>
<dbReference type="InterPro" id="IPR013766">
    <property type="entry name" value="Thioredoxin_domain"/>
</dbReference>
<dbReference type="Gene3D" id="3.40.30.10">
    <property type="entry name" value="Glutaredoxin"/>
    <property type="match status" value="1"/>
</dbReference>
<accession>A0A3L6L1Q0</accession>
<comment type="caution">
    <text evidence="3">The sequence shown here is derived from an EMBL/GenBank/DDBJ whole genome shotgun (WGS) entry which is preliminary data.</text>
</comment>
<sequence length="171" mass="17848">MPPKRAGKSKKKPKPPPPVVFYISTIEEFSEKVEKYEGCCLVATVATHCSMCSTTVVPYLENLNTSRPAALAALNIVVINVDTESAELCKSLQFGAIPTFFSYSYGKLMHTFSGNNMDKALLIAKIAAQQAELDKAEAAAAAKELVNGAGGTAPDGAVGVADAAPAPAAVE</sequence>
<feature type="coiled-coil region" evidence="1">
    <location>
        <begin position="119"/>
        <end position="146"/>
    </location>
</feature>
<dbReference type="InterPro" id="IPR036249">
    <property type="entry name" value="Thioredoxin-like_sf"/>
</dbReference>
<reference evidence="3" key="1">
    <citation type="submission" date="2018-09" db="EMBL/GenBank/DDBJ databases">
        <title>whole genome sequence of T. equiperdum IVM-t1 strain.</title>
        <authorList>
            <person name="Suganuma K."/>
        </authorList>
    </citation>
    <scope>NUCLEOTIDE SEQUENCE [LARGE SCALE GENOMIC DNA]</scope>
    <source>
        <strain evidence="3">IVM-t1</strain>
    </source>
</reference>
<dbReference type="Proteomes" id="UP000266743">
    <property type="component" value="Chromosome 9"/>
</dbReference>
<dbReference type="SUPFAM" id="SSF52833">
    <property type="entry name" value="Thioredoxin-like"/>
    <property type="match status" value="1"/>
</dbReference>
<feature type="domain" description="Thioredoxin" evidence="2">
    <location>
        <begin position="25"/>
        <end position="121"/>
    </location>
</feature>
<organism evidence="3">
    <name type="scientific">Trypanosoma brucei equiperdum</name>
    <dbReference type="NCBI Taxonomy" id="630700"/>
    <lineage>
        <taxon>Eukaryota</taxon>
        <taxon>Discoba</taxon>
        <taxon>Euglenozoa</taxon>
        <taxon>Kinetoplastea</taxon>
        <taxon>Metakinetoplastina</taxon>
        <taxon>Trypanosomatida</taxon>
        <taxon>Trypanosomatidae</taxon>
        <taxon>Trypanosoma</taxon>
    </lineage>
</organism>
<name>A0A3L6L1Q0_9TRYP</name>
<evidence type="ECO:0000313" key="3">
    <source>
        <dbReference type="EMBL" id="RHW70533.1"/>
    </source>
</evidence>
<proteinExistence type="predicted"/>